<protein>
    <submittedName>
        <fullName evidence="1">Uncharacterized protein</fullName>
    </submittedName>
</protein>
<proteinExistence type="predicted"/>
<gene>
    <name evidence="1" type="ORF">OBRU01_09661</name>
</gene>
<evidence type="ECO:0000313" key="1">
    <source>
        <dbReference type="EMBL" id="KOB74007.1"/>
    </source>
</evidence>
<organism evidence="1 2">
    <name type="scientific">Operophtera brumata</name>
    <name type="common">Winter moth</name>
    <name type="synonym">Phalaena brumata</name>
    <dbReference type="NCBI Taxonomy" id="104452"/>
    <lineage>
        <taxon>Eukaryota</taxon>
        <taxon>Metazoa</taxon>
        <taxon>Ecdysozoa</taxon>
        <taxon>Arthropoda</taxon>
        <taxon>Hexapoda</taxon>
        <taxon>Insecta</taxon>
        <taxon>Pterygota</taxon>
        <taxon>Neoptera</taxon>
        <taxon>Endopterygota</taxon>
        <taxon>Lepidoptera</taxon>
        <taxon>Glossata</taxon>
        <taxon>Ditrysia</taxon>
        <taxon>Geometroidea</taxon>
        <taxon>Geometridae</taxon>
        <taxon>Larentiinae</taxon>
        <taxon>Operophtera</taxon>
    </lineage>
</organism>
<evidence type="ECO:0000313" key="2">
    <source>
        <dbReference type="Proteomes" id="UP000037510"/>
    </source>
</evidence>
<sequence length="101" mass="11166">MRQARCVRGAVVQTARHAARAGAVLHARVPRARRLPRVSLRAAQRDRTVSVLACVKRAVCVVLSRTQRGTLPVQELFFTREYHGPAGYRARATAPPNEIAL</sequence>
<dbReference type="AlphaFoldDB" id="A0A0L7LEW5"/>
<name>A0A0L7LEW5_OPEBR</name>
<dbReference type="EMBL" id="JTDY01001387">
    <property type="protein sequence ID" value="KOB74007.1"/>
    <property type="molecule type" value="Genomic_DNA"/>
</dbReference>
<dbReference type="Proteomes" id="UP000037510">
    <property type="component" value="Unassembled WGS sequence"/>
</dbReference>
<accession>A0A0L7LEW5</accession>
<comment type="caution">
    <text evidence="1">The sequence shown here is derived from an EMBL/GenBank/DDBJ whole genome shotgun (WGS) entry which is preliminary data.</text>
</comment>
<reference evidence="1 2" key="1">
    <citation type="journal article" date="2015" name="Genome Biol. Evol.">
        <title>The genome of winter moth (Operophtera brumata) provides a genomic perspective on sexual dimorphism and phenology.</title>
        <authorList>
            <person name="Derks M.F."/>
            <person name="Smit S."/>
            <person name="Salis L."/>
            <person name="Schijlen E."/>
            <person name="Bossers A."/>
            <person name="Mateman C."/>
            <person name="Pijl A.S."/>
            <person name="de Ridder D."/>
            <person name="Groenen M.A."/>
            <person name="Visser M.E."/>
            <person name="Megens H.J."/>
        </authorList>
    </citation>
    <scope>NUCLEOTIDE SEQUENCE [LARGE SCALE GENOMIC DNA]</scope>
    <source>
        <strain evidence="1">WM2013NL</strain>
        <tissue evidence="1">Head and thorax</tissue>
    </source>
</reference>
<keyword evidence="2" id="KW-1185">Reference proteome</keyword>